<feature type="compositionally biased region" description="Low complexity" evidence="1">
    <location>
        <begin position="310"/>
        <end position="330"/>
    </location>
</feature>
<evidence type="ECO:0000313" key="3">
    <source>
        <dbReference type="Proteomes" id="UP000266841"/>
    </source>
</evidence>
<feature type="compositionally biased region" description="Acidic residues" evidence="1">
    <location>
        <begin position="261"/>
        <end position="270"/>
    </location>
</feature>
<accession>K0RF59</accession>
<proteinExistence type="predicted"/>
<reference evidence="2 3" key="1">
    <citation type="journal article" date="2012" name="Genome Biol.">
        <title>Genome and low-iron response of an oceanic diatom adapted to chronic iron limitation.</title>
        <authorList>
            <person name="Lommer M."/>
            <person name="Specht M."/>
            <person name="Roy A.S."/>
            <person name="Kraemer L."/>
            <person name="Andreson R."/>
            <person name="Gutowska M.A."/>
            <person name="Wolf J."/>
            <person name="Bergner S.V."/>
            <person name="Schilhabel M.B."/>
            <person name="Klostermeier U.C."/>
            <person name="Beiko R.G."/>
            <person name="Rosenstiel P."/>
            <person name="Hippler M."/>
            <person name="Laroche J."/>
        </authorList>
    </citation>
    <scope>NUCLEOTIDE SEQUENCE [LARGE SCALE GENOMIC DNA]</scope>
    <source>
        <strain evidence="2 3">CCMP1005</strain>
    </source>
</reference>
<dbReference type="Proteomes" id="UP000266841">
    <property type="component" value="Unassembled WGS sequence"/>
</dbReference>
<organism evidence="2 3">
    <name type="scientific">Thalassiosira oceanica</name>
    <name type="common">Marine diatom</name>
    <dbReference type="NCBI Taxonomy" id="159749"/>
    <lineage>
        <taxon>Eukaryota</taxon>
        <taxon>Sar</taxon>
        <taxon>Stramenopiles</taxon>
        <taxon>Ochrophyta</taxon>
        <taxon>Bacillariophyta</taxon>
        <taxon>Coscinodiscophyceae</taxon>
        <taxon>Thalassiosirophycidae</taxon>
        <taxon>Thalassiosirales</taxon>
        <taxon>Thalassiosiraceae</taxon>
        <taxon>Thalassiosira</taxon>
    </lineage>
</organism>
<feature type="compositionally biased region" description="Acidic residues" evidence="1">
    <location>
        <begin position="500"/>
        <end position="513"/>
    </location>
</feature>
<feature type="compositionally biased region" description="Basic and acidic residues" evidence="1">
    <location>
        <begin position="127"/>
        <end position="137"/>
    </location>
</feature>
<feature type="compositionally biased region" description="Acidic residues" evidence="1">
    <location>
        <begin position="138"/>
        <end position="152"/>
    </location>
</feature>
<feature type="compositionally biased region" description="Acidic residues" evidence="1">
    <location>
        <begin position="159"/>
        <end position="176"/>
    </location>
</feature>
<feature type="compositionally biased region" description="Acidic residues" evidence="1">
    <location>
        <begin position="471"/>
        <end position="491"/>
    </location>
</feature>
<sequence>MQTLNRSTTLAAPPSDDDVWHFCGTIDAAGCDNGLAMLPSEKNCNNGGDEPCSNAAAAATASSHRVRHCPDGDEGGPPCMARNVSVDGMPCRPCDPGSVENDDSDAGHAVHLDHDQQPPPLGGENDGPARGECHGEYGEEEDGDGFESDSEENDGRSESDEEESEAEESDAEDDEGDHQQAYPWGQEYETDEESSDDGVEAEDGWQLCGFLSSPGGRSYDSDSSSSYAGASCGKRRRSPGDHELFLPANLSPSVESLKYDSDDDDDESDDGGSNAYRFGRSGHGRRGGRAYMLGPPPRRPRLWDACPQITSVSSGSSSDSSGDESTTSSTAGKRRRDDPSRSEGGATRRKGVTFNPSVVVNPIFATEAYPPRCSRRCTRPATSCAGPRSGTRGSTSTTRRTGATPRRSGPWSGTRRPGSWSTLPTWTRPPRGGSTAGGSRVAVVRNAVRTRVVTYSSAGGYADETVTAEDDDEGAMFDEFDGGPDDDEEAAEAAVGAYYEEGDDEMRPEEDGGDGCSPDDPPSATTVVRTAKRMRMCWS</sequence>
<evidence type="ECO:0000256" key="1">
    <source>
        <dbReference type="SAM" id="MobiDB-lite"/>
    </source>
</evidence>
<feature type="region of interest" description="Disordered" evidence="1">
    <location>
        <begin position="471"/>
        <end position="528"/>
    </location>
</feature>
<comment type="caution">
    <text evidence="2">The sequence shown here is derived from an EMBL/GenBank/DDBJ whole genome shotgun (WGS) entry which is preliminary data.</text>
</comment>
<dbReference type="EMBL" id="AGNL01048722">
    <property type="protein sequence ID" value="EJK45162.1"/>
    <property type="molecule type" value="Genomic_DNA"/>
</dbReference>
<gene>
    <name evidence="2" type="ORF">THAOC_36238</name>
</gene>
<feature type="compositionally biased region" description="Acidic residues" evidence="1">
    <location>
        <begin position="188"/>
        <end position="203"/>
    </location>
</feature>
<feature type="compositionally biased region" description="Basic and acidic residues" evidence="1">
    <location>
        <begin position="105"/>
        <end position="116"/>
    </location>
</feature>
<keyword evidence="3" id="KW-1185">Reference proteome</keyword>
<feature type="compositionally biased region" description="Low complexity" evidence="1">
    <location>
        <begin position="385"/>
        <end position="410"/>
    </location>
</feature>
<name>K0RF59_THAOC</name>
<feature type="compositionally biased region" description="Low complexity" evidence="1">
    <location>
        <begin position="212"/>
        <end position="231"/>
    </location>
</feature>
<dbReference type="AlphaFoldDB" id="K0RF59"/>
<protein>
    <submittedName>
        <fullName evidence="2">Uncharacterized protein</fullName>
    </submittedName>
</protein>
<feature type="region of interest" description="Disordered" evidence="1">
    <location>
        <begin position="93"/>
        <end position="357"/>
    </location>
</feature>
<feature type="region of interest" description="Disordered" evidence="1">
    <location>
        <begin position="369"/>
        <end position="439"/>
    </location>
</feature>
<dbReference type="eggNOG" id="ENOG502QZHE">
    <property type="taxonomic scope" value="Eukaryota"/>
</dbReference>
<evidence type="ECO:0000313" key="2">
    <source>
        <dbReference type="EMBL" id="EJK45162.1"/>
    </source>
</evidence>